<name>A0A0C3EC53_9VIBR</name>
<accession>A0A0C3EC53</accession>
<protein>
    <submittedName>
        <fullName evidence="1">Uncharacterized protein</fullName>
    </submittedName>
</protein>
<gene>
    <name evidence="1" type="ORF">SU60_04395</name>
</gene>
<sequence>MTLFAPRKLYLEKKQHIGSMLEVQPVAVNRFINSKLSQESLKIVKAISIYTNGSNLDDSNQIVVIC</sequence>
<reference evidence="1 2" key="1">
    <citation type="submission" date="2015-01" db="EMBL/GenBank/DDBJ databases">
        <title>Draft genome of Vibrio mytili type strain CAIM 528.</title>
        <authorList>
            <person name="Gonzalez-Castillo A."/>
            <person name="Gomez-Gil B."/>
            <person name="Enciso-Ibarra J."/>
        </authorList>
    </citation>
    <scope>NUCLEOTIDE SEQUENCE [LARGE SCALE GENOMIC DNA]</scope>
    <source>
        <strain evidence="1 2">CAIM 528</strain>
    </source>
</reference>
<proteinExistence type="predicted"/>
<keyword evidence="2" id="KW-1185">Reference proteome</keyword>
<evidence type="ECO:0000313" key="1">
    <source>
        <dbReference type="EMBL" id="KIN12008.1"/>
    </source>
</evidence>
<dbReference type="EMBL" id="JXOK01000009">
    <property type="protein sequence ID" value="KIN12008.1"/>
    <property type="molecule type" value="Genomic_DNA"/>
</dbReference>
<evidence type="ECO:0000313" key="2">
    <source>
        <dbReference type="Proteomes" id="UP000031977"/>
    </source>
</evidence>
<comment type="caution">
    <text evidence="1">The sequence shown here is derived from an EMBL/GenBank/DDBJ whole genome shotgun (WGS) entry which is preliminary data.</text>
</comment>
<dbReference type="Proteomes" id="UP000031977">
    <property type="component" value="Unassembled WGS sequence"/>
</dbReference>
<dbReference type="AlphaFoldDB" id="A0A0C3EC53"/>
<organism evidence="1 2">
    <name type="scientific">Vibrio mytili</name>
    <dbReference type="NCBI Taxonomy" id="50718"/>
    <lineage>
        <taxon>Bacteria</taxon>
        <taxon>Pseudomonadati</taxon>
        <taxon>Pseudomonadota</taxon>
        <taxon>Gammaproteobacteria</taxon>
        <taxon>Vibrionales</taxon>
        <taxon>Vibrionaceae</taxon>
        <taxon>Vibrio</taxon>
    </lineage>
</organism>